<dbReference type="Pfam" id="PF01575">
    <property type="entry name" value="MaoC_dehydratas"/>
    <property type="match status" value="1"/>
</dbReference>
<gene>
    <name evidence="4" type="ORF">CB0940_04842</name>
    <name evidence="5" type="ORF">RHO25_006755</name>
</gene>
<dbReference type="Proteomes" id="UP000230605">
    <property type="component" value="Chromosome 4"/>
</dbReference>
<dbReference type="Pfam" id="PF22622">
    <property type="entry name" value="MFE-2_hydrat-2_N"/>
    <property type="match status" value="1"/>
</dbReference>
<evidence type="ECO:0000259" key="3">
    <source>
        <dbReference type="Pfam" id="PF22622"/>
    </source>
</evidence>
<feature type="domain" description="Peroxisomal multifunctional enzyme type 2-like N-terminal" evidence="3">
    <location>
        <begin position="16"/>
        <end position="137"/>
    </location>
</feature>
<proteinExistence type="predicted"/>
<organism evidence="4 6">
    <name type="scientific">Cercospora beticola</name>
    <name type="common">Sugarbeet leaf spot fungus</name>
    <dbReference type="NCBI Taxonomy" id="122368"/>
    <lineage>
        <taxon>Eukaryota</taxon>
        <taxon>Fungi</taxon>
        <taxon>Dikarya</taxon>
        <taxon>Ascomycota</taxon>
        <taxon>Pezizomycotina</taxon>
        <taxon>Dothideomycetes</taxon>
        <taxon>Dothideomycetidae</taxon>
        <taxon>Mycosphaerellales</taxon>
        <taxon>Mycosphaerellaceae</taxon>
        <taxon>Cercospora</taxon>
    </lineage>
</organism>
<dbReference type="InterPro" id="IPR002539">
    <property type="entry name" value="MaoC-like_dom"/>
</dbReference>
<dbReference type="Proteomes" id="UP001302367">
    <property type="component" value="Chromosome 4"/>
</dbReference>
<reference evidence="4 6" key="1">
    <citation type="submission" date="2015-10" db="EMBL/GenBank/DDBJ databases">
        <title>The cercosporin biosynthetic gene cluster was horizontally transferred to several fungal lineages and shown to be expanded in Cercospora beticola based on microsynteny with recipient genomes.</title>
        <authorList>
            <person name="De Jonge R."/>
            <person name="Ebert M.K."/>
            <person name="Suttle J.C."/>
            <person name="Jurick Ii W.M."/>
            <person name="Secor G.A."/>
            <person name="Thomma B.P."/>
            <person name="Van De Peer Y."/>
            <person name="Bolton M.D."/>
        </authorList>
    </citation>
    <scope>NUCLEOTIDE SEQUENCE [LARGE SCALE GENOMIC DNA]</scope>
    <source>
        <strain evidence="4 6">09-40</strain>
    </source>
</reference>
<dbReference type="EMBL" id="LKMD01000105">
    <property type="protein sequence ID" value="PIA93617.1"/>
    <property type="molecule type" value="Genomic_DNA"/>
</dbReference>
<sequence length="319" mass="35474">MPTNNLYQYLDKPASWNERDLLIFAASIGCEPDELQFGYELHPKFSAFPTYPIVLTFKHDYTTTTSFAGHFSRHLTPPRDFIPGFPALDIKRVVDGERTLQIVKQLPKTSEGRRFIIRSDVIGVWDKGVGKSTIVKTSHDLVERVESGQHEMLYARMTETAIFMSQGGWGGPNVGKPASSPAPPTDRAPDARVKHHVSPAAHLLYRLNGDYNPLHATHVEEAVVQPTPIMHGLYSWNVTARLVLKTFANGEAKALQSFQASFASPVRPGDVLETEMWELKDAAEGARTIRFESKVGGKVVLARGSAVLHDTDDRTRSKL</sequence>
<evidence type="ECO:0000256" key="1">
    <source>
        <dbReference type="SAM" id="MobiDB-lite"/>
    </source>
</evidence>
<accession>A0A2G5HM52</accession>
<dbReference type="GO" id="GO:0044594">
    <property type="term" value="F:17-beta-hydroxysteroid dehydrogenase (NAD+) activity"/>
    <property type="evidence" value="ECO:0007669"/>
    <property type="project" value="TreeGrafter"/>
</dbReference>
<reference evidence="5 7" key="2">
    <citation type="submission" date="2023-09" db="EMBL/GenBank/DDBJ databases">
        <title>Complete-Gapless Cercospora beticola genome.</title>
        <authorList>
            <person name="Wyatt N.A."/>
            <person name="Spanner R.E."/>
            <person name="Bolton M.D."/>
        </authorList>
    </citation>
    <scope>NUCLEOTIDE SEQUENCE [LARGE SCALE GENOMIC DNA]</scope>
    <source>
        <strain evidence="5">Cb09-40</strain>
    </source>
</reference>
<keyword evidence="7" id="KW-1185">Reference proteome</keyword>
<evidence type="ECO:0000259" key="2">
    <source>
        <dbReference type="Pfam" id="PF01575"/>
    </source>
</evidence>
<dbReference type="AlphaFoldDB" id="A0A2G5HM52"/>
<dbReference type="PANTHER" id="PTHR13078">
    <property type="entry name" value="PEROXISOMAL MULTIFUNCTIONAL ENZYME TYPE 2-RELATED"/>
    <property type="match status" value="1"/>
</dbReference>
<dbReference type="Gene3D" id="3.10.129.10">
    <property type="entry name" value="Hotdog Thioesterase"/>
    <property type="match status" value="1"/>
</dbReference>
<name>A0A2G5HM52_CERBT</name>
<evidence type="ECO:0000313" key="7">
    <source>
        <dbReference type="Proteomes" id="UP001302367"/>
    </source>
</evidence>
<evidence type="ECO:0000313" key="4">
    <source>
        <dbReference type="EMBL" id="PIA93617.1"/>
    </source>
</evidence>
<feature type="region of interest" description="Disordered" evidence="1">
    <location>
        <begin position="168"/>
        <end position="190"/>
    </location>
</feature>
<dbReference type="OrthoDB" id="60204at2759"/>
<dbReference type="SUPFAM" id="SSF54637">
    <property type="entry name" value="Thioesterase/thiol ester dehydrase-isomerase"/>
    <property type="match status" value="2"/>
</dbReference>
<dbReference type="InterPro" id="IPR054357">
    <property type="entry name" value="MFE-2_N"/>
</dbReference>
<dbReference type="GO" id="GO:0003857">
    <property type="term" value="F:(3S)-3-hydroxyacyl-CoA dehydrogenase (NAD+) activity"/>
    <property type="evidence" value="ECO:0007669"/>
    <property type="project" value="TreeGrafter"/>
</dbReference>
<dbReference type="GO" id="GO:0006635">
    <property type="term" value="P:fatty acid beta-oxidation"/>
    <property type="evidence" value="ECO:0007669"/>
    <property type="project" value="TreeGrafter"/>
</dbReference>
<feature type="domain" description="MaoC-like" evidence="2">
    <location>
        <begin position="184"/>
        <end position="292"/>
    </location>
</feature>
<dbReference type="EMBL" id="CP134187">
    <property type="protein sequence ID" value="WPB02121.1"/>
    <property type="molecule type" value="Genomic_DNA"/>
</dbReference>
<evidence type="ECO:0000313" key="6">
    <source>
        <dbReference type="Proteomes" id="UP000230605"/>
    </source>
</evidence>
<dbReference type="GO" id="GO:0004300">
    <property type="term" value="F:enoyl-CoA hydratase activity"/>
    <property type="evidence" value="ECO:0007669"/>
    <property type="project" value="TreeGrafter"/>
</dbReference>
<dbReference type="PANTHER" id="PTHR13078:SF57">
    <property type="entry name" value="DEHYDRATASE, PUTATIVE (AFU_ORTHOLOGUE AFUA_5G00640)-RELATED"/>
    <property type="match status" value="1"/>
</dbReference>
<dbReference type="GO" id="GO:0005777">
    <property type="term" value="C:peroxisome"/>
    <property type="evidence" value="ECO:0007669"/>
    <property type="project" value="TreeGrafter"/>
</dbReference>
<dbReference type="InterPro" id="IPR029069">
    <property type="entry name" value="HotDog_dom_sf"/>
</dbReference>
<protein>
    <submittedName>
        <fullName evidence="4">Peroxisomal multifunctional enzyme type 2</fullName>
    </submittedName>
</protein>
<evidence type="ECO:0000313" key="5">
    <source>
        <dbReference type="EMBL" id="WPB02121.1"/>
    </source>
</evidence>